<evidence type="ECO:0000259" key="1">
    <source>
        <dbReference type="Pfam" id="PF02627"/>
    </source>
</evidence>
<name>A0A133KHC2_HEYCO</name>
<sequence>MSYYEKDMLQHLSKLKDLAPEQAAAFDRLNAEVFKDGAVSARDKEIIAVAVAHATKCPYCLDIHTKKAKAAGVSLEELTEAAFVAAALEAGGAVAHSVHMQLALIEDASDTIYKKSNMKKLANMNHLAKDGFAAYNAFGAAAMKAGKLPALVKELAAVAVAHITECPYCIDFHSKQAQKAGATEEQLAEAILVAGALAAGGAYTHIANMIDSFES</sequence>
<organism evidence="2 3">
    <name type="scientific">Heyndrickxia coagulans</name>
    <name type="common">Weizmannia coagulans</name>
    <dbReference type="NCBI Taxonomy" id="1398"/>
    <lineage>
        <taxon>Bacteria</taxon>
        <taxon>Bacillati</taxon>
        <taxon>Bacillota</taxon>
        <taxon>Bacilli</taxon>
        <taxon>Bacillales</taxon>
        <taxon>Bacillaceae</taxon>
        <taxon>Heyndrickxia</taxon>
    </lineage>
</organism>
<dbReference type="AlphaFoldDB" id="A0A133KHC2"/>
<dbReference type="PATRIC" id="fig|1398.22.peg.2821"/>
<accession>A0A133KHC2</accession>
<dbReference type="PANTHER" id="PTHR33930:SF8">
    <property type="entry name" value="4-CARBOXYMUCONOLACTONE DECARBOXYLASE"/>
    <property type="match status" value="1"/>
</dbReference>
<dbReference type="NCBIfam" id="TIGR00778">
    <property type="entry name" value="ahpD_dom"/>
    <property type="match status" value="2"/>
</dbReference>
<proteinExistence type="predicted"/>
<evidence type="ECO:0000313" key="3">
    <source>
        <dbReference type="Proteomes" id="UP000070376"/>
    </source>
</evidence>
<feature type="domain" description="Carboxymuconolactone decarboxylase-like" evidence="1">
    <location>
        <begin position="20"/>
        <end position="98"/>
    </location>
</feature>
<dbReference type="Proteomes" id="UP000070376">
    <property type="component" value="Unassembled WGS sequence"/>
</dbReference>
<protein>
    <submittedName>
        <fullName evidence="2">Alkylhydroperoxidase AhpD family core domain protein</fullName>
    </submittedName>
</protein>
<dbReference type="Pfam" id="PF02627">
    <property type="entry name" value="CMD"/>
    <property type="match status" value="2"/>
</dbReference>
<evidence type="ECO:0000313" key="2">
    <source>
        <dbReference type="EMBL" id="KWZ78979.1"/>
    </source>
</evidence>
<feature type="domain" description="Carboxymuconolactone decarboxylase-like" evidence="1">
    <location>
        <begin position="132"/>
        <end position="207"/>
    </location>
</feature>
<dbReference type="GO" id="GO:0051920">
    <property type="term" value="F:peroxiredoxin activity"/>
    <property type="evidence" value="ECO:0007669"/>
    <property type="project" value="InterPro"/>
</dbReference>
<dbReference type="SUPFAM" id="SSF69118">
    <property type="entry name" value="AhpD-like"/>
    <property type="match status" value="2"/>
</dbReference>
<dbReference type="PANTHER" id="PTHR33930">
    <property type="entry name" value="ALKYL HYDROPEROXIDE REDUCTASE AHPD"/>
    <property type="match status" value="1"/>
</dbReference>
<dbReference type="InterPro" id="IPR004675">
    <property type="entry name" value="AhpD_core"/>
</dbReference>
<reference evidence="3" key="1">
    <citation type="submission" date="2016-01" db="EMBL/GenBank/DDBJ databases">
        <authorList>
            <person name="Mitreva M."/>
            <person name="Pepin K.H."/>
            <person name="Mihindukulasuriya K.A."/>
            <person name="Fulton R."/>
            <person name="Fronick C."/>
            <person name="O'Laughlin M."/>
            <person name="Miner T."/>
            <person name="Herter B."/>
            <person name="Rosa B.A."/>
            <person name="Cordes M."/>
            <person name="Tomlinson C."/>
            <person name="Wollam A."/>
            <person name="Palsikar V.B."/>
            <person name="Mardis E.R."/>
            <person name="Wilson R.K."/>
        </authorList>
    </citation>
    <scope>NUCLEOTIDE SEQUENCE [LARGE SCALE GENOMIC DNA]</scope>
    <source>
        <strain evidence="3">GED7749B</strain>
    </source>
</reference>
<dbReference type="GeneID" id="93261069"/>
<keyword evidence="2" id="KW-0575">Peroxidase</keyword>
<keyword evidence="2" id="KW-0560">Oxidoreductase</keyword>
<gene>
    <name evidence="2" type="ORF">HMPREF3213_02820</name>
</gene>
<dbReference type="EMBL" id="LRPN01000127">
    <property type="protein sequence ID" value="KWZ78979.1"/>
    <property type="molecule type" value="Genomic_DNA"/>
</dbReference>
<dbReference type="InterPro" id="IPR003779">
    <property type="entry name" value="CMD-like"/>
</dbReference>
<dbReference type="InterPro" id="IPR029032">
    <property type="entry name" value="AhpD-like"/>
</dbReference>
<dbReference type="RefSeq" id="WP_026684597.1">
    <property type="nucleotide sequence ID" value="NZ_CP058594.1"/>
</dbReference>
<comment type="caution">
    <text evidence="2">The sequence shown here is derived from an EMBL/GenBank/DDBJ whole genome shotgun (WGS) entry which is preliminary data.</text>
</comment>
<dbReference type="Gene3D" id="1.20.1290.10">
    <property type="entry name" value="AhpD-like"/>
    <property type="match status" value="2"/>
</dbReference>